<sequence>MSEQKTSEPVIECRDLVCGYGDVAVLEDVNVEIFRGEIAALLGGSGSGKSTLLKTIVGLLPPLSGEIRLLGEDIYAMTPKERSRVLRRTGMLYQYGALFGSRTIYDNISLPLRQHTNLPEPVIREMVRQKLALVGLEGLEFRLPADVSGGQRKRVALARATIMDPEIVFADEPSAGLDPVVAAGLDALLRQMQRLFGVTMVVVTHELESIKILADRVVMLADGRVRAVGTVEELSNSDDEIVYNFFHRVPPDYVDAGDGGSSVLDAMADSQS</sequence>
<keyword evidence="2" id="KW-0547">Nucleotide-binding</keyword>
<dbReference type="InterPro" id="IPR017871">
    <property type="entry name" value="ABC_transporter-like_CS"/>
</dbReference>
<dbReference type="Proteomes" id="UP000315995">
    <property type="component" value="Chromosome"/>
</dbReference>
<dbReference type="InterPro" id="IPR027417">
    <property type="entry name" value="P-loop_NTPase"/>
</dbReference>
<evidence type="ECO:0000256" key="1">
    <source>
        <dbReference type="ARBA" id="ARBA00022448"/>
    </source>
</evidence>
<accession>A0A5B8Y779</accession>
<organism evidence="5 6">
    <name type="scientific">Persicimonas caeni</name>
    <dbReference type="NCBI Taxonomy" id="2292766"/>
    <lineage>
        <taxon>Bacteria</taxon>
        <taxon>Deltaproteobacteria</taxon>
        <taxon>Bradymonadales</taxon>
        <taxon>Bradymonadaceae</taxon>
        <taxon>Persicimonas</taxon>
    </lineage>
</organism>
<dbReference type="GO" id="GO:0016887">
    <property type="term" value="F:ATP hydrolysis activity"/>
    <property type="evidence" value="ECO:0007669"/>
    <property type="project" value="InterPro"/>
</dbReference>
<gene>
    <name evidence="5" type="ORF">FIV42_14195</name>
</gene>
<keyword evidence="6" id="KW-1185">Reference proteome</keyword>
<feature type="domain" description="ABC transporter" evidence="4">
    <location>
        <begin position="11"/>
        <end position="247"/>
    </location>
</feature>
<protein>
    <submittedName>
        <fullName evidence="5">ATP-binding cassette domain-containing protein</fullName>
    </submittedName>
</protein>
<dbReference type="InterPro" id="IPR003439">
    <property type="entry name" value="ABC_transporter-like_ATP-bd"/>
</dbReference>
<dbReference type="GO" id="GO:0005524">
    <property type="term" value="F:ATP binding"/>
    <property type="evidence" value="ECO:0007669"/>
    <property type="project" value="UniProtKB-KW"/>
</dbReference>
<proteinExistence type="predicted"/>
<name>A0A4Y6PV24_PERCE</name>
<keyword evidence="3 5" id="KW-0067">ATP-binding</keyword>
<reference evidence="5 6" key="1">
    <citation type="submission" date="2019-06" db="EMBL/GenBank/DDBJ databases">
        <title>Persicimonas caeni gen. nov., sp. nov., a predatory bacterium isolated from solar saltern.</title>
        <authorList>
            <person name="Wang S."/>
        </authorList>
    </citation>
    <scope>NUCLEOTIDE SEQUENCE [LARGE SCALE GENOMIC DNA]</scope>
    <source>
        <strain evidence="5 6">YN101</strain>
    </source>
</reference>
<dbReference type="EMBL" id="CP041186">
    <property type="protein sequence ID" value="QDG51847.1"/>
    <property type="molecule type" value="Genomic_DNA"/>
</dbReference>
<keyword evidence="1" id="KW-0813">Transport</keyword>
<dbReference type="SMART" id="SM00382">
    <property type="entry name" value="AAA"/>
    <property type="match status" value="1"/>
</dbReference>
<dbReference type="PROSITE" id="PS50893">
    <property type="entry name" value="ABC_TRANSPORTER_2"/>
    <property type="match status" value="1"/>
</dbReference>
<dbReference type="RefSeq" id="WP_141198327.1">
    <property type="nucleotide sequence ID" value="NZ_CP041186.1"/>
</dbReference>
<evidence type="ECO:0000313" key="5">
    <source>
        <dbReference type="EMBL" id="QDG51847.1"/>
    </source>
</evidence>
<evidence type="ECO:0000259" key="4">
    <source>
        <dbReference type="PROSITE" id="PS50893"/>
    </source>
</evidence>
<dbReference type="PANTHER" id="PTHR43023:SF3">
    <property type="entry name" value="PROTEIN TRIGALACTOSYLDIACYLGLYCEROL 3, CHLOROPLASTIC"/>
    <property type="match status" value="1"/>
</dbReference>
<dbReference type="SUPFAM" id="SSF52540">
    <property type="entry name" value="P-loop containing nucleoside triphosphate hydrolases"/>
    <property type="match status" value="1"/>
</dbReference>
<evidence type="ECO:0000256" key="2">
    <source>
        <dbReference type="ARBA" id="ARBA00022741"/>
    </source>
</evidence>
<evidence type="ECO:0000256" key="3">
    <source>
        <dbReference type="ARBA" id="ARBA00022840"/>
    </source>
</evidence>
<dbReference type="InterPro" id="IPR003593">
    <property type="entry name" value="AAA+_ATPase"/>
</dbReference>
<accession>A0A4Y6PV24</accession>
<evidence type="ECO:0000313" key="6">
    <source>
        <dbReference type="Proteomes" id="UP000315995"/>
    </source>
</evidence>
<dbReference type="Pfam" id="PF00005">
    <property type="entry name" value="ABC_tran"/>
    <property type="match status" value="1"/>
</dbReference>
<dbReference type="Gene3D" id="3.40.50.300">
    <property type="entry name" value="P-loop containing nucleotide triphosphate hydrolases"/>
    <property type="match status" value="1"/>
</dbReference>
<dbReference type="OrthoDB" id="9802264at2"/>
<dbReference type="PANTHER" id="PTHR43023">
    <property type="entry name" value="PROTEIN TRIGALACTOSYLDIACYLGLYCEROL 3, CHLOROPLASTIC"/>
    <property type="match status" value="1"/>
</dbReference>
<dbReference type="AlphaFoldDB" id="A0A4Y6PV24"/>
<dbReference type="PROSITE" id="PS00211">
    <property type="entry name" value="ABC_TRANSPORTER_1"/>
    <property type="match status" value="1"/>
</dbReference>